<proteinExistence type="predicted"/>
<dbReference type="Proteomes" id="UP000665025">
    <property type="component" value="Chromosome 1"/>
</dbReference>
<evidence type="ECO:0000313" key="2">
    <source>
        <dbReference type="Proteomes" id="UP000665025"/>
    </source>
</evidence>
<accession>A0ABX7V024</accession>
<dbReference type="SUPFAM" id="SSF53756">
    <property type="entry name" value="UDP-Glycosyltransferase/glycogen phosphorylase"/>
    <property type="match status" value="1"/>
</dbReference>
<gene>
    <name evidence="1" type="ORF">J5X90_11680</name>
</gene>
<evidence type="ECO:0008006" key="3">
    <source>
        <dbReference type="Google" id="ProtNLM"/>
    </source>
</evidence>
<keyword evidence="2" id="KW-1185">Reference proteome</keyword>
<dbReference type="EMBL" id="CP072425">
    <property type="protein sequence ID" value="QTL34229.1"/>
    <property type="molecule type" value="Genomic_DNA"/>
</dbReference>
<organism evidence="1 2">
    <name type="scientific">Pseudoalteromonas viridis</name>
    <dbReference type="NCBI Taxonomy" id="339617"/>
    <lineage>
        <taxon>Bacteria</taxon>
        <taxon>Pseudomonadati</taxon>
        <taxon>Pseudomonadota</taxon>
        <taxon>Gammaproteobacteria</taxon>
        <taxon>Alteromonadales</taxon>
        <taxon>Pseudoalteromonadaceae</taxon>
        <taxon>Pseudoalteromonas</taxon>
    </lineage>
</organism>
<name>A0ABX7V024_9GAMM</name>
<protein>
    <recommendedName>
        <fullName evidence="3">UDP-2,4-diacetamido-2,4, 6-trideoxy-beta-L-altropyranose hydrolase</fullName>
    </recommendedName>
</protein>
<evidence type="ECO:0000313" key="1">
    <source>
        <dbReference type="EMBL" id="QTL34229.1"/>
    </source>
</evidence>
<dbReference type="Gene3D" id="3.40.50.2000">
    <property type="entry name" value="Glycogen Phosphorylase B"/>
    <property type="match status" value="1"/>
</dbReference>
<dbReference type="Gene3D" id="3.40.50.11190">
    <property type="match status" value="1"/>
</dbReference>
<reference evidence="1 2" key="1">
    <citation type="submission" date="2021-03" db="EMBL/GenBank/DDBJ databases">
        <title>Complete Genome of Pseudoalteromonas viridis Strain BBR56, a new biocontrol bacterial candidate.</title>
        <authorList>
            <person name="Handayani D.P."/>
            <person name="Isnansetyo A."/>
            <person name="Istiqomah I."/>
            <person name="Jumina J."/>
        </authorList>
    </citation>
    <scope>NUCLEOTIDE SEQUENCE [LARGE SCALE GENOMIC DNA]</scope>
    <source>
        <strain evidence="1 2">BBR56</strain>
    </source>
</reference>
<sequence length="334" mass="37532">MRALMPCLVNSDNHLVIVCDANTEVGLGHFSRCFTIAQALMSRNQDLTVSFFGNFNDFAIKKLEKAQISYSQQLPLHRGYSILVDGYQHNEQSLQALAQHGKYLFVIDDFDVYNFACVDLIINFRFGAERLIDNSSKHCLGLTFFPFQPQFIPVRKKRMQTPNREIKQILVVVGGSDRYDVATKLLIALDEVVSGCQITLLGEHPQLPALTHNSIVLHPFVEDMAAYYSSADIVLCGGGLVKYESGFCLVANAALAQTPEQQLDTQILARSQLSYDLGLASELDLNSDVLKVKLKAFLHPEQLQSQFESMRYHYDTDSTHNLVSKILELIHVKT</sequence>
<dbReference type="RefSeq" id="WP_209051375.1">
    <property type="nucleotide sequence ID" value="NZ_CP072425.1"/>
</dbReference>